<name>A0A6D2JPI5_9BRAS</name>
<proteinExistence type="predicted"/>
<dbReference type="Proteomes" id="UP000467841">
    <property type="component" value="Unassembled WGS sequence"/>
</dbReference>
<evidence type="ECO:0000313" key="2">
    <source>
        <dbReference type="Proteomes" id="UP000467841"/>
    </source>
</evidence>
<evidence type="ECO:0000313" key="1">
    <source>
        <dbReference type="EMBL" id="CAA7042068.1"/>
    </source>
</evidence>
<organism evidence="1 2">
    <name type="scientific">Microthlaspi erraticum</name>
    <dbReference type="NCBI Taxonomy" id="1685480"/>
    <lineage>
        <taxon>Eukaryota</taxon>
        <taxon>Viridiplantae</taxon>
        <taxon>Streptophyta</taxon>
        <taxon>Embryophyta</taxon>
        <taxon>Tracheophyta</taxon>
        <taxon>Spermatophyta</taxon>
        <taxon>Magnoliopsida</taxon>
        <taxon>eudicotyledons</taxon>
        <taxon>Gunneridae</taxon>
        <taxon>Pentapetalae</taxon>
        <taxon>rosids</taxon>
        <taxon>malvids</taxon>
        <taxon>Brassicales</taxon>
        <taxon>Brassicaceae</taxon>
        <taxon>Coluteocarpeae</taxon>
        <taxon>Microthlaspi</taxon>
    </lineage>
</organism>
<sequence length="107" mass="12224">MVFLNQQSRMYNRTTHQCLCQIHNQPFHPLDEARETESLDELQLGQPFSNYSEDIVQSARCLRDTKLKRGRLKMQAGLTQIVNQSGSASGRMDGLVAELRSLTELKD</sequence>
<dbReference type="AlphaFoldDB" id="A0A6D2JPI5"/>
<accession>A0A6D2JPI5</accession>
<protein>
    <submittedName>
        <fullName evidence="1">Uncharacterized protein</fullName>
    </submittedName>
</protein>
<comment type="caution">
    <text evidence="1">The sequence shown here is derived from an EMBL/GenBank/DDBJ whole genome shotgun (WGS) entry which is preliminary data.</text>
</comment>
<gene>
    <name evidence="1" type="ORF">MERR_LOCUS29303</name>
</gene>
<reference evidence="1" key="1">
    <citation type="submission" date="2020-01" db="EMBL/GenBank/DDBJ databases">
        <authorList>
            <person name="Mishra B."/>
        </authorList>
    </citation>
    <scope>NUCLEOTIDE SEQUENCE [LARGE SCALE GENOMIC DNA]</scope>
</reference>
<dbReference type="EMBL" id="CACVBM020001262">
    <property type="protein sequence ID" value="CAA7042068.1"/>
    <property type="molecule type" value="Genomic_DNA"/>
</dbReference>
<keyword evidence="2" id="KW-1185">Reference proteome</keyword>